<feature type="region of interest" description="Disordered" evidence="1">
    <location>
        <begin position="241"/>
        <end position="285"/>
    </location>
</feature>
<feature type="compositionally biased region" description="Low complexity" evidence="1">
    <location>
        <begin position="34"/>
        <end position="86"/>
    </location>
</feature>
<evidence type="ECO:0000313" key="2">
    <source>
        <dbReference type="EMBL" id="CEL69270.1"/>
    </source>
</evidence>
<feature type="compositionally biased region" description="Basic residues" evidence="1">
    <location>
        <begin position="267"/>
        <end position="277"/>
    </location>
</feature>
<evidence type="ECO:0000256" key="1">
    <source>
        <dbReference type="SAM" id="MobiDB-lite"/>
    </source>
</evidence>
<protein>
    <submittedName>
        <fullName evidence="2">Uncharacterized protein</fullName>
    </submittedName>
</protein>
<name>A0A0F7UL71_NEOCL</name>
<feature type="compositionally biased region" description="Basic and acidic residues" evidence="1">
    <location>
        <begin position="243"/>
        <end position="266"/>
    </location>
</feature>
<sequence>MSIRKALSSSVPLSSGVHYGGRLKATQRTLFHAPSPSSTSSSSPSSSTSSSSPSSSTSSSSPSSSTSSLSPSSSTSSLSPSSSTSSLSPCSSAFLLVPLSSVVSRHIRTIAASPCPRVKAAPPAESGRRFPPRPSSFSLRCRLLSSGPPCPRPCTSSRSFSSLSRPRCADAAPTASRASSTAPSADSSAAVLLRSFESRYGGLRREDRLKMLAQKRKEILDPTPLPWERFRSVNLDADLAGQRAEEKRREERRASRRDEVERDKPAHLRRQKVKSKRLRQEEDDEQYITSANFSEPVELLSLAEDLHKAEIYVQTTEKLEQQWPAAGGVARGVQGDQFFDVMAAAVREDLQDQSRPVLVNELTDLENPYSMKREALRRLVLHSCTRNCLDETLTDTLLDRRADLQRLRSKARLPPEVLEPLAAFVGITRFSFDRRTRLNQKATAVQRALRQMSVDDGVNAANQPEGQAGSKMATDKVEAILSVLPENFPSDELHPLHPFRNHFGFETAVPHGVVGSISMGKGRKKIEKELSRLRYPTLQRVAHSLPKDLKYRESVAHAIRVLERSRGWDFESKVKAINALVEVWNRLAPGRTYEQILNHAFPVFRGRGMVKKTRSRAAVFNKGLKYIRSLTTQKPLHARLQKKK</sequence>
<dbReference type="EMBL" id="LN714485">
    <property type="protein sequence ID" value="CEL69270.1"/>
    <property type="molecule type" value="Genomic_DNA"/>
</dbReference>
<organism evidence="2">
    <name type="scientific">Neospora caninum (strain Liverpool)</name>
    <dbReference type="NCBI Taxonomy" id="572307"/>
    <lineage>
        <taxon>Eukaryota</taxon>
        <taxon>Sar</taxon>
        <taxon>Alveolata</taxon>
        <taxon>Apicomplexa</taxon>
        <taxon>Conoidasida</taxon>
        <taxon>Coccidia</taxon>
        <taxon>Eucoccidiorida</taxon>
        <taxon>Eimeriorina</taxon>
        <taxon>Sarcocystidae</taxon>
        <taxon>Neospora</taxon>
    </lineage>
</organism>
<dbReference type="AlphaFoldDB" id="A0A0F7UL71"/>
<proteinExistence type="predicted"/>
<feature type="region of interest" description="Disordered" evidence="1">
    <location>
        <begin position="25"/>
        <end position="86"/>
    </location>
</feature>
<reference evidence="2" key="1">
    <citation type="journal article" date="2015" name="PLoS ONE">
        <title>Comprehensive Evaluation of Toxoplasma gondii VEG and Neospora caninum LIV Genomes with Tachyzoite Stage Transcriptome and Proteome Defines Novel Transcript Features.</title>
        <authorList>
            <person name="Ramaprasad A."/>
            <person name="Mourier T."/>
            <person name="Naeem R."/>
            <person name="Malas T.B."/>
            <person name="Moussa E."/>
            <person name="Panigrahi A."/>
            <person name="Vermont S.J."/>
            <person name="Otto T.D."/>
            <person name="Wastling J."/>
            <person name="Pain A."/>
        </authorList>
    </citation>
    <scope>NUCLEOTIDE SEQUENCE</scope>
    <source>
        <strain evidence="2">Liverpool</strain>
    </source>
</reference>
<gene>
    <name evidence="2" type="ORF">BN1204_049850</name>
</gene>
<accession>A0A0F7UL71</accession>